<comment type="caution">
    <text evidence="1">The sequence shown here is derived from an EMBL/GenBank/DDBJ whole genome shotgun (WGS) entry which is preliminary data.</text>
</comment>
<organism evidence="1 2">
    <name type="scientific">Mycobacterium colombiense CECT 3035</name>
    <dbReference type="NCBI Taxonomy" id="1041522"/>
    <lineage>
        <taxon>Bacteria</taxon>
        <taxon>Bacillati</taxon>
        <taxon>Actinomycetota</taxon>
        <taxon>Actinomycetes</taxon>
        <taxon>Mycobacteriales</taxon>
        <taxon>Mycobacteriaceae</taxon>
        <taxon>Mycobacterium</taxon>
        <taxon>Mycobacterium avium complex (MAC)</taxon>
    </lineage>
</organism>
<dbReference type="Gene3D" id="3.40.50.300">
    <property type="entry name" value="P-loop containing nucleotide triphosphate hydrolases"/>
    <property type="match status" value="1"/>
</dbReference>
<evidence type="ECO:0000313" key="2">
    <source>
        <dbReference type="Proteomes" id="UP000006455"/>
    </source>
</evidence>
<dbReference type="SUPFAM" id="SSF52540">
    <property type="entry name" value="P-loop containing nucleoside triphosphate hydrolases"/>
    <property type="match status" value="1"/>
</dbReference>
<dbReference type="PANTHER" id="PTHR36451">
    <property type="entry name" value="PAPS-DEPENDENT SULFOTRANSFERASE STF3"/>
    <property type="match status" value="1"/>
</dbReference>
<dbReference type="eggNOG" id="COG0438">
    <property type="taxonomic scope" value="Bacteria"/>
</dbReference>
<reference evidence="1 2" key="1">
    <citation type="journal article" date="2011" name="J. Bacteriol.">
        <title>Genome sequence of the Mycobacterium colombiense type strain, CECT 3035.</title>
        <authorList>
            <person name="Gonzalez-Perez M."/>
            <person name="Murcia M.I."/>
            <person name="Landsman D."/>
            <person name="Jordan I.K."/>
            <person name="Marino-Ramirez L."/>
        </authorList>
    </citation>
    <scope>NUCLEOTIDE SEQUENCE [LARGE SCALE GENOMIC DNA]</scope>
    <source>
        <strain evidence="1 2">CECT 3035</strain>
    </source>
</reference>
<name>J4JVR2_9MYCO</name>
<dbReference type="InterPro" id="IPR052736">
    <property type="entry name" value="Stf3_sulfotransferase"/>
</dbReference>
<dbReference type="PANTHER" id="PTHR36451:SF1">
    <property type="entry name" value="OMEGA-HYDROXY-BETA-DIHYDROMENAQUINONE-9 SULFOTRANSFERASE STF3"/>
    <property type="match status" value="1"/>
</dbReference>
<dbReference type="Proteomes" id="UP000006455">
    <property type="component" value="Unassembled WGS sequence"/>
</dbReference>
<protein>
    <recommendedName>
        <fullName evidence="3">Sulfotransferase family protein</fullName>
    </recommendedName>
</protein>
<dbReference type="Pfam" id="PF13469">
    <property type="entry name" value="Sulfotransfer_3"/>
    <property type="match status" value="1"/>
</dbReference>
<evidence type="ECO:0000313" key="1">
    <source>
        <dbReference type="EMBL" id="EJO89482.1"/>
    </source>
</evidence>
<sequence length="370" mass="41891">MHDDARTATQLSDFGDNDYLEGLQRLVEDFVAIPGIDEDGLAGLAGFLVTSVLTVRLRTEEGWKRHPECLSGDLGAPVFIVGVPRTGTTALHQLLSVDPRFQVSEKWLHSYPKPRPPRDNWADDPDFRQVVAEAEFMPEWLRRTHFVGADEADECLAPMAQSFVSNYFGSIASIPAYDEWMLAQDMTPSLVRYANFLRLIGSSSPGKTWLLKNPSHVLFIDELLDVFPGARVVQTHRDPQAALGSVVSVLSMIGKTVGVERPPRDIARREIAVWSEGVRRIAEARRGRESSFYDVDYREFINRPLAVVRRLYEAFDLELSEQVANAMQRWLDSHPKDQRGAHSYDPDALGVDRHTIEEHFGPYIKEYELQ</sequence>
<proteinExistence type="predicted"/>
<dbReference type="AlphaFoldDB" id="J4JVR2"/>
<dbReference type="STRING" id="1041522.GCA_002105755_02117"/>
<gene>
    <name evidence="1" type="ORF">MCOL_V204815</name>
</gene>
<evidence type="ECO:0008006" key="3">
    <source>
        <dbReference type="Google" id="ProtNLM"/>
    </source>
</evidence>
<accession>J4JVR2</accession>
<dbReference type="EMBL" id="AFVW02000002">
    <property type="protein sequence ID" value="EJO89482.1"/>
    <property type="molecule type" value="Genomic_DNA"/>
</dbReference>
<dbReference type="InterPro" id="IPR027417">
    <property type="entry name" value="P-loop_NTPase"/>
</dbReference>